<dbReference type="PANTHER" id="PTHR33121:SF80">
    <property type="entry name" value="CYCLIC DI-GMP PHOSPHODIESTERASE PDEL"/>
    <property type="match status" value="1"/>
</dbReference>
<evidence type="ECO:0000256" key="1">
    <source>
        <dbReference type="ARBA" id="ARBA00004651"/>
    </source>
</evidence>
<keyword evidence="12" id="KW-1185">Reference proteome</keyword>
<feature type="non-terminal residue" evidence="11">
    <location>
        <position position="1"/>
    </location>
</feature>
<evidence type="ECO:0000256" key="7">
    <source>
        <dbReference type="ARBA" id="ARBA00022989"/>
    </source>
</evidence>
<evidence type="ECO:0000256" key="4">
    <source>
        <dbReference type="ARBA" id="ARBA00022636"/>
    </source>
</evidence>
<comment type="subcellular location">
    <subcellularLocation>
        <location evidence="1">Cell membrane</location>
        <topology evidence="1">Multi-pass membrane protein</topology>
    </subcellularLocation>
</comment>
<dbReference type="InterPro" id="IPR024744">
    <property type="entry name" value="CSS-motif_dom"/>
</dbReference>
<dbReference type="PANTHER" id="PTHR33121">
    <property type="entry name" value="CYCLIC DI-GMP PHOSPHODIESTERASE PDEF"/>
    <property type="match status" value="1"/>
</dbReference>
<dbReference type="SMART" id="SM00052">
    <property type="entry name" value="EAL"/>
    <property type="match status" value="1"/>
</dbReference>
<comment type="catalytic activity">
    <reaction evidence="9">
        <text>3',3'-c-di-GMP + H2O = 5'-phosphoguanylyl(3'-&gt;5')guanosine + H(+)</text>
        <dbReference type="Rhea" id="RHEA:24902"/>
        <dbReference type="ChEBI" id="CHEBI:15377"/>
        <dbReference type="ChEBI" id="CHEBI:15378"/>
        <dbReference type="ChEBI" id="CHEBI:58754"/>
        <dbReference type="ChEBI" id="CHEBI:58805"/>
        <dbReference type="EC" id="3.1.4.52"/>
    </reaction>
</comment>
<protein>
    <recommendedName>
        <fullName evidence="2">cyclic-guanylate-specific phosphodiesterase</fullName>
        <ecNumber evidence="2">3.1.4.52</ecNumber>
    </recommendedName>
</protein>
<dbReference type="PROSITE" id="PS50883">
    <property type="entry name" value="EAL"/>
    <property type="match status" value="1"/>
</dbReference>
<dbReference type="Pfam" id="PF12792">
    <property type="entry name" value="CSS-motif"/>
    <property type="match status" value="1"/>
</dbReference>
<sequence length="562" mass="62601">ECMVFLLMGGAYLRSRIKQAGKWDQETIVSFFLCQYCSGEYLLILPMASGLWTAKQAHMNELIQLSETASARSVELVDDLIDFASQANQAALLHRDLSCDLAFPELRAIAAFKPFLSSVNLVKEGSVNCSSLLGSTQLTDVGAFTGGQLSLVSGGFVRSNVPLLIVRSTKSTTAALAVIEGSTIQYMLKLTGSRTQGWLHIGNAWLDANGEYRTTPPLTTYSTISTTDSKKYPYAVHTGVNTTASWYEVMEDQRYLLQTCLLLSLLLAGAVYSSVGRPRSLYTELAHGLRAAEFVPYFQPVMDRDGKRIIGTEVLMRWQRPSGVLIRPDQFIPLAEESGLICDMTVQMMRKVADLLVCRIELLPKGFHVAFNISATHCKDNALLHECTRFLSRFPTGSVQLVLELTERQLFMDDDHVLTLFKRLNELGVKLAIDDFGTGNSTHAYLQSFHIDFLKIDRSFVNLIGKESVSSHIIENLIDLANRLNQVIVAEGVETREQAEYLASRGVHLLQGYLFGKPVPFDVFIKEHNLTDLACKDCTRCSHRAGPRKGRLTQLRLRKEGL</sequence>
<dbReference type="SUPFAM" id="SSF141868">
    <property type="entry name" value="EAL domain-like"/>
    <property type="match status" value="1"/>
</dbReference>
<dbReference type="InterPro" id="IPR050706">
    <property type="entry name" value="Cyclic-di-GMP_PDE-like"/>
</dbReference>
<evidence type="ECO:0000256" key="9">
    <source>
        <dbReference type="ARBA" id="ARBA00034290"/>
    </source>
</evidence>
<dbReference type="RefSeq" id="WP_323580860.1">
    <property type="nucleotide sequence ID" value="NZ_JAYGOJ010000121.1"/>
</dbReference>
<keyword evidence="6" id="KW-0378">Hydrolase</keyword>
<dbReference type="CDD" id="cd01948">
    <property type="entry name" value="EAL"/>
    <property type="match status" value="1"/>
</dbReference>
<keyword evidence="8" id="KW-0472">Membrane</keyword>
<evidence type="ECO:0000313" key="11">
    <source>
        <dbReference type="EMBL" id="MEA9437624.1"/>
    </source>
</evidence>
<comment type="caution">
    <text evidence="11">The sequence shown here is derived from an EMBL/GenBank/DDBJ whole genome shotgun (WGS) entry which is preliminary data.</text>
</comment>
<accession>A0ABU5W9V7</accession>
<feature type="domain" description="EAL" evidence="10">
    <location>
        <begin position="278"/>
        <end position="532"/>
    </location>
</feature>
<dbReference type="Gene3D" id="3.20.20.450">
    <property type="entry name" value="EAL domain"/>
    <property type="match status" value="1"/>
</dbReference>
<dbReference type="EMBL" id="JAYGOJ010000121">
    <property type="protein sequence ID" value="MEA9437624.1"/>
    <property type="molecule type" value="Genomic_DNA"/>
</dbReference>
<evidence type="ECO:0000256" key="3">
    <source>
        <dbReference type="ARBA" id="ARBA00022475"/>
    </source>
</evidence>
<keyword evidence="7" id="KW-1133">Transmembrane helix</keyword>
<dbReference type="InterPro" id="IPR001633">
    <property type="entry name" value="EAL_dom"/>
</dbReference>
<keyword evidence="5" id="KW-0812">Transmembrane</keyword>
<reference evidence="11 12" key="1">
    <citation type="submission" date="2023-12" db="EMBL/GenBank/DDBJ databases">
        <title>Characterization of antibiotic resistance in Aeromonas spp. in hospital effluent.</title>
        <authorList>
            <person name="Negoseki B.R.S."/>
            <person name="Krul D."/>
            <person name="Siqueira A.C."/>
            <person name="Almeida M."/>
            <person name="Mesa D."/>
            <person name="Conte D."/>
            <person name="Dalla-Costa L.M."/>
        </authorList>
    </citation>
    <scope>NUCLEOTIDE SEQUENCE [LARGE SCALE GENOMIC DNA]</scope>
    <source>
        <strain evidence="11 12">36v</strain>
    </source>
</reference>
<dbReference type="InterPro" id="IPR035919">
    <property type="entry name" value="EAL_sf"/>
</dbReference>
<keyword evidence="3" id="KW-1003">Cell membrane</keyword>
<evidence type="ECO:0000313" key="12">
    <source>
        <dbReference type="Proteomes" id="UP001304847"/>
    </source>
</evidence>
<evidence type="ECO:0000256" key="6">
    <source>
        <dbReference type="ARBA" id="ARBA00022801"/>
    </source>
</evidence>
<dbReference type="Pfam" id="PF00563">
    <property type="entry name" value="EAL"/>
    <property type="match status" value="1"/>
</dbReference>
<dbReference type="Proteomes" id="UP001304847">
    <property type="component" value="Unassembled WGS sequence"/>
</dbReference>
<organism evidence="11 12">
    <name type="scientific">Aeromonas caviae</name>
    <name type="common">Aeromonas punctata</name>
    <dbReference type="NCBI Taxonomy" id="648"/>
    <lineage>
        <taxon>Bacteria</taxon>
        <taxon>Pseudomonadati</taxon>
        <taxon>Pseudomonadota</taxon>
        <taxon>Gammaproteobacteria</taxon>
        <taxon>Aeromonadales</taxon>
        <taxon>Aeromonadaceae</taxon>
        <taxon>Aeromonas</taxon>
    </lineage>
</organism>
<gene>
    <name evidence="11" type="ORF">VCX44_17890</name>
</gene>
<evidence type="ECO:0000259" key="10">
    <source>
        <dbReference type="PROSITE" id="PS50883"/>
    </source>
</evidence>
<evidence type="ECO:0000256" key="8">
    <source>
        <dbReference type="ARBA" id="ARBA00023136"/>
    </source>
</evidence>
<evidence type="ECO:0000256" key="2">
    <source>
        <dbReference type="ARBA" id="ARBA00012282"/>
    </source>
</evidence>
<evidence type="ECO:0000256" key="5">
    <source>
        <dbReference type="ARBA" id="ARBA00022692"/>
    </source>
</evidence>
<name>A0ABU5W9V7_AERCA</name>
<dbReference type="EC" id="3.1.4.52" evidence="2"/>
<proteinExistence type="predicted"/>
<keyword evidence="4" id="KW-0973">c-di-GMP</keyword>